<organism evidence="2">
    <name type="scientific">Culicoides sonorensis</name>
    <name type="common">Biting midge</name>
    <dbReference type="NCBI Taxonomy" id="179676"/>
    <lineage>
        <taxon>Eukaryota</taxon>
        <taxon>Metazoa</taxon>
        <taxon>Ecdysozoa</taxon>
        <taxon>Arthropoda</taxon>
        <taxon>Hexapoda</taxon>
        <taxon>Insecta</taxon>
        <taxon>Pterygota</taxon>
        <taxon>Neoptera</taxon>
        <taxon>Endopterygota</taxon>
        <taxon>Diptera</taxon>
        <taxon>Nematocera</taxon>
        <taxon>Chironomoidea</taxon>
        <taxon>Ceratopogonidae</taxon>
        <taxon>Ceratopogoninae</taxon>
        <taxon>Culicoides</taxon>
        <taxon>Monoculicoides</taxon>
    </lineage>
</organism>
<dbReference type="AlphaFoldDB" id="A0A336MB48"/>
<dbReference type="VEuPathDB" id="VectorBase:CSON008613"/>
<dbReference type="PANTHER" id="PTHR13156:SF0">
    <property type="entry name" value="NADH DEHYDROGENASE [UBIQUINONE] IRON-SULFUR PROTEIN 6, MITOCHONDRIAL"/>
    <property type="match status" value="1"/>
</dbReference>
<dbReference type="OMA" id="VWDKDDY"/>
<dbReference type="Gene3D" id="2.60.260.40">
    <property type="entry name" value="q5lls5 like domains"/>
    <property type="match status" value="1"/>
</dbReference>
<dbReference type="FunFam" id="2.60.260.40:FF:000003">
    <property type="entry name" value="NADH dehydrogenase [ubiquinone] iron-sulfur protein 6, mitochondrial"/>
    <property type="match status" value="1"/>
</dbReference>
<reference evidence="2" key="1">
    <citation type="submission" date="2018-07" db="EMBL/GenBank/DDBJ databases">
        <authorList>
            <person name="Quirk P.G."/>
            <person name="Krulwich T.A."/>
        </authorList>
    </citation>
    <scope>NUCLEOTIDE SEQUENCE</scope>
</reference>
<sequence>MACMKSINILQQLKNCHLSSRLIATSSRVLCKNQDITHTGQLVITQVICFDFIFRWQIFPPDDYRNARFQNAARIVNPNWGIKLIEETPIIECTDRVVSCNGGGGPLGHPKVYINLDKPGAHSCGYCGLRFQKKDHHH</sequence>
<dbReference type="GO" id="GO:0005739">
    <property type="term" value="C:mitochondrion"/>
    <property type="evidence" value="ECO:0007669"/>
    <property type="project" value="GOC"/>
</dbReference>
<dbReference type="PANTHER" id="PTHR13156">
    <property type="entry name" value="NADH-UBIQUINONE OXIDOREDUCTASE 13 KD-A SUBUNIT"/>
    <property type="match status" value="1"/>
</dbReference>
<dbReference type="InterPro" id="IPR019401">
    <property type="entry name" value="Znf_CHCC"/>
</dbReference>
<name>A0A336MB48_CULSO</name>
<dbReference type="EMBL" id="UFQT01000326">
    <property type="protein sequence ID" value="SSX23278.1"/>
    <property type="molecule type" value="Genomic_DNA"/>
</dbReference>
<evidence type="ECO:0000313" key="2">
    <source>
        <dbReference type="EMBL" id="SSX23278.1"/>
    </source>
</evidence>
<dbReference type="GO" id="GO:0006120">
    <property type="term" value="P:mitochondrial electron transport, NADH to ubiquinone"/>
    <property type="evidence" value="ECO:0007669"/>
    <property type="project" value="TreeGrafter"/>
</dbReference>
<gene>
    <name evidence="2" type="primary">CSON008613</name>
</gene>
<proteinExistence type="predicted"/>
<protein>
    <submittedName>
        <fullName evidence="2">CSON008613 protein</fullName>
    </submittedName>
</protein>
<accession>A0A336MB48</accession>
<dbReference type="Pfam" id="PF10276">
    <property type="entry name" value="zf-CHCC"/>
    <property type="match status" value="1"/>
</dbReference>
<evidence type="ECO:0000259" key="1">
    <source>
        <dbReference type="Pfam" id="PF10276"/>
    </source>
</evidence>
<feature type="domain" description="Zinc finger CHCC-type" evidence="1">
    <location>
        <begin position="96"/>
        <end position="131"/>
    </location>
</feature>